<comment type="caution">
    <text evidence="1">The sequence shown here is derived from an EMBL/GenBank/DDBJ whole genome shotgun (WGS) entry which is preliminary data.</text>
</comment>
<sequence>MAARRAAAACSACGGWCQGSVAARCCGRRRPRRAGLGRGFPGGVARRAASACGGRGGGLGRGRGGGDGRNGCDAAAAAAGVEAPPSCARSCGGGAKRRWDTCGMARGGAVVVSSWKGCHGFGAGLPCRARAALFWDAPGGSPCRRLLVG</sequence>
<reference evidence="1" key="1">
    <citation type="submission" date="2020-05" db="EMBL/GenBank/DDBJ databases">
        <title>WGS assembly of Panicum virgatum.</title>
        <authorList>
            <person name="Lovell J.T."/>
            <person name="Jenkins J."/>
            <person name="Shu S."/>
            <person name="Juenger T.E."/>
            <person name="Schmutz J."/>
        </authorList>
    </citation>
    <scope>NUCLEOTIDE SEQUENCE</scope>
    <source>
        <strain evidence="1">AP13</strain>
    </source>
</reference>
<dbReference type="AlphaFoldDB" id="A0A8T0W6K7"/>
<organism evidence="1 2">
    <name type="scientific">Panicum virgatum</name>
    <name type="common">Blackwell switchgrass</name>
    <dbReference type="NCBI Taxonomy" id="38727"/>
    <lineage>
        <taxon>Eukaryota</taxon>
        <taxon>Viridiplantae</taxon>
        <taxon>Streptophyta</taxon>
        <taxon>Embryophyta</taxon>
        <taxon>Tracheophyta</taxon>
        <taxon>Spermatophyta</taxon>
        <taxon>Magnoliopsida</taxon>
        <taxon>Liliopsida</taxon>
        <taxon>Poales</taxon>
        <taxon>Poaceae</taxon>
        <taxon>PACMAD clade</taxon>
        <taxon>Panicoideae</taxon>
        <taxon>Panicodae</taxon>
        <taxon>Paniceae</taxon>
        <taxon>Panicinae</taxon>
        <taxon>Panicum</taxon>
        <taxon>Panicum sect. Hiantes</taxon>
    </lineage>
</organism>
<proteinExistence type="predicted"/>
<keyword evidence="2" id="KW-1185">Reference proteome</keyword>
<name>A0A8T0W6K7_PANVG</name>
<evidence type="ECO:0000313" key="2">
    <source>
        <dbReference type="Proteomes" id="UP000823388"/>
    </source>
</evidence>
<dbReference type="Proteomes" id="UP000823388">
    <property type="component" value="Chromosome 2K"/>
</dbReference>
<protein>
    <submittedName>
        <fullName evidence="1">Uncharacterized protein</fullName>
    </submittedName>
</protein>
<accession>A0A8T0W6K7</accession>
<dbReference type="EMBL" id="CM029039">
    <property type="protein sequence ID" value="KAG2643992.1"/>
    <property type="molecule type" value="Genomic_DNA"/>
</dbReference>
<gene>
    <name evidence="1" type="ORF">PVAP13_2KG364505</name>
</gene>
<evidence type="ECO:0000313" key="1">
    <source>
        <dbReference type="EMBL" id="KAG2643992.1"/>
    </source>
</evidence>